<evidence type="ECO:0000313" key="2">
    <source>
        <dbReference type="EMBL" id="MBC6996375.1"/>
    </source>
</evidence>
<reference evidence="2" key="1">
    <citation type="submission" date="2020-08" db="EMBL/GenBank/DDBJ databases">
        <title>Lewinella bacteria from marine environments.</title>
        <authorList>
            <person name="Zhong Y."/>
        </authorList>
    </citation>
    <scope>NUCLEOTIDE SEQUENCE</scope>
    <source>
        <strain evidence="2">KCTC 42187</strain>
    </source>
</reference>
<organism evidence="2 3">
    <name type="scientific">Neolewinella lacunae</name>
    <dbReference type="NCBI Taxonomy" id="1517758"/>
    <lineage>
        <taxon>Bacteria</taxon>
        <taxon>Pseudomonadati</taxon>
        <taxon>Bacteroidota</taxon>
        <taxon>Saprospiria</taxon>
        <taxon>Saprospirales</taxon>
        <taxon>Lewinellaceae</taxon>
        <taxon>Neolewinella</taxon>
    </lineage>
</organism>
<keyword evidence="1" id="KW-0812">Transmembrane</keyword>
<accession>A0A923PLR3</accession>
<dbReference type="EMBL" id="JACSIT010000152">
    <property type="protein sequence ID" value="MBC6996375.1"/>
    <property type="molecule type" value="Genomic_DNA"/>
</dbReference>
<dbReference type="RefSeq" id="WP_187468384.1">
    <property type="nucleotide sequence ID" value="NZ_JACSIT010000152.1"/>
</dbReference>
<evidence type="ECO:0000256" key="1">
    <source>
        <dbReference type="SAM" id="Phobius"/>
    </source>
</evidence>
<gene>
    <name evidence="2" type="ORF">H9S92_19545</name>
</gene>
<name>A0A923PLR3_9BACT</name>
<keyword evidence="1" id="KW-0472">Membrane</keyword>
<sequence>MFEKMPPYQRIGWLASVLLVGIVIYYYELRSGPLSAFWNSFVLALLCGCALAVLLMAGLEIAGLVREYRQGTLFPLRNVTFFVVCLSVVALPALAVYGLLGGQGLHESTYPLLPVFLWMFLRNLFLVKIDGVGLETKLGFRAPEYVPLFHITDVQQEEHRTTITTSAGKRIELLRVFFFPAIWARMQVRLKSLQERGEVG</sequence>
<proteinExistence type="predicted"/>
<evidence type="ECO:0000313" key="3">
    <source>
        <dbReference type="Proteomes" id="UP000650081"/>
    </source>
</evidence>
<dbReference type="AlphaFoldDB" id="A0A923PLR3"/>
<feature type="transmembrane region" description="Helical" evidence="1">
    <location>
        <begin position="12"/>
        <end position="29"/>
    </location>
</feature>
<keyword evidence="3" id="KW-1185">Reference proteome</keyword>
<keyword evidence="1" id="KW-1133">Transmembrane helix</keyword>
<feature type="transmembrane region" description="Helical" evidence="1">
    <location>
        <begin position="79"/>
        <end position="100"/>
    </location>
</feature>
<protein>
    <submittedName>
        <fullName evidence="2">Uncharacterized protein</fullName>
    </submittedName>
</protein>
<dbReference type="Proteomes" id="UP000650081">
    <property type="component" value="Unassembled WGS sequence"/>
</dbReference>
<feature type="transmembrane region" description="Helical" evidence="1">
    <location>
        <begin position="41"/>
        <end position="59"/>
    </location>
</feature>
<comment type="caution">
    <text evidence="2">The sequence shown here is derived from an EMBL/GenBank/DDBJ whole genome shotgun (WGS) entry which is preliminary data.</text>
</comment>